<dbReference type="EMBL" id="JAXQNO010000001">
    <property type="protein sequence ID" value="KAK4803851.1"/>
    <property type="molecule type" value="Genomic_DNA"/>
</dbReference>
<keyword evidence="2" id="KW-1185">Reference proteome</keyword>
<name>A0AAN7RN09_TRANT</name>
<comment type="caution">
    <text evidence="1">The sequence shown here is derived from an EMBL/GenBank/DDBJ whole genome shotgun (WGS) entry which is preliminary data.</text>
</comment>
<gene>
    <name evidence="1" type="ORF">SAY86_003668</name>
</gene>
<proteinExistence type="predicted"/>
<organism evidence="1 2">
    <name type="scientific">Trapa natans</name>
    <name type="common">Water chestnut</name>
    <dbReference type="NCBI Taxonomy" id="22666"/>
    <lineage>
        <taxon>Eukaryota</taxon>
        <taxon>Viridiplantae</taxon>
        <taxon>Streptophyta</taxon>
        <taxon>Embryophyta</taxon>
        <taxon>Tracheophyta</taxon>
        <taxon>Spermatophyta</taxon>
        <taxon>Magnoliopsida</taxon>
        <taxon>eudicotyledons</taxon>
        <taxon>Gunneridae</taxon>
        <taxon>Pentapetalae</taxon>
        <taxon>rosids</taxon>
        <taxon>malvids</taxon>
        <taxon>Myrtales</taxon>
        <taxon>Lythraceae</taxon>
        <taxon>Trapa</taxon>
    </lineage>
</organism>
<evidence type="ECO:0000313" key="2">
    <source>
        <dbReference type="Proteomes" id="UP001346149"/>
    </source>
</evidence>
<accession>A0AAN7RN09</accession>
<dbReference type="AlphaFoldDB" id="A0AAN7RN09"/>
<protein>
    <submittedName>
        <fullName evidence="1">Uncharacterized protein</fullName>
    </submittedName>
</protein>
<reference evidence="1 2" key="1">
    <citation type="journal article" date="2023" name="Hortic Res">
        <title>Pangenome of water caltrop reveals structural variations and asymmetric subgenome divergence after allopolyploidization.</title>
        <authorList>
            <person name="Zhang X."/>
            <person name="Chen Y."/>
            <person name="Wang L."/>
            <person name="Yuan Y."/>
            <person name="Fang M."/>
            <person name="Shi L."/>
            <person name="Lu R."/>
            <person name="Comes H.P."/>
            <person name="Ma Y."/>
            <person name="Chen Y."/>
            <person name="Huang G."/>
            <person name="Zhou Y."/>
            <person name="Zheng Z."/>
            <person name="Qiu Y."/>
        </authorList>
    </citation>
    <scope>NUCLEOTIDE SEQUENCE [LARGE SCALE GENOMIC DNA]</scope>
    <source>
        <strain evidence="1">F231</strain>
    </source>
</reference>
<dbReference type="Proteomes" id="UP001346149">
    <property type="component" value="Unassembled WGS sequence"/>
</dbReference>
<evidence type="ECO:0000313" key="1">
    <source>
        <dbReference type="EMBL" id="KAK4803851.1"/>
    </source>
</evidence>
<sequence length="106" mass="11641">MDYVSGTVGGGGGRFLYQEGKASARLVRSNPNTTGQATGVPGKSALDLIERYLLGYLHCVEPLRNNWLATGISVLLTPSKARKRLINLILLLLLLLKSMNRYPKNR</sequence>